<dbReference type="RefSeq" id="WP_204073215.1">
    <property type="nucleotide sequence ID" value="NZ_BAABHI010000027.1"/>
</dbReference>
<gene>
    <name evidence="2" type="ORF">Pph01_25250</name>
</gene>
<dbReference type="AlphaFoldDB" id="A0A8J3XDP5"/>
<reference evidence="2 3" key="1">
    <citation type="submission" date="2021-01" db="EMBL/GenBank/DDBJ databases">
        <title>Whole genome shotgun sequence of Planotetraspora phitsanulokensis NBRC 104273.</title>
        <authorList>
            <person name="Komaki H."/>
            <person name="Tamura T."/>
        </authorList>
    </citation>
    <scope>NUCLEOTIDE SEQUENCE [LARGE SCALE GENOMIC DNA]</scope>
    <source>
        <strain evidence="2 3">NBRC 104273</strain>
    </source>
</reference>
<feature type="transmembrane region" description="Helical" evidence="1">
    <location>
        <begin position="7"/>
        <end position="33"/>
    </location>
</feature>
<feature type="transmembrane region" description="Helical" evidence="1">
    <location>
        <begin position="53"/>
        <end position="74"/>
    </location>
</feature>
<keyword evidence="1" id="KW-0812">Transmembrane</keyword>
<evidence type="ECO:0000256" key="1">
    <source>
        <dbReference type="SAM" id="Phobius"/>
    </source>
</evidence>
<keyword evidence="1" id="KW-1133">Transmembrane helix</keyword>
<keyword evidence="1" id="KW-0472">Membrane</keyword>
<evidence type="ECO:0000313" key="3">
    <source>
        <dbReference type="Proteomes" id="UP000622547"/>
    </source>
</evidence>
<proteinExistence type="predicted"/>
<dbReference type="EMBL" id="BOOP01000009">
    <property type="protein sequence ID" value="GII37522.1"/>
    <property type="molecule type" value="Genomic_DNA"/>
</dbReference>
<name>A0A8J3XDP5_9ACTN</name>
<sequence>MTVETLIAAALILGAFSNVVFIGSAVFSFGIWSTAEHFHMPWTRPGMTDLGASIGYVIASLALFCAAAGSTWSVDRVLRRRLGRYAWMASPAPRSEAA</sequence>
<comment type="caution">
    <text evidence="2">The sequence shown here is derived from an EMBL/GenBank/DDBJ whole genome shotgun (WGS) entry which is preliminary data.</text>
</comment>
<accession>A0A8J3XDP5</accession>
<keyword evidence="3" id="KW-1185">Reference proteome</keyword>
<evidence type="ECO:0000313" key="2">
    <source>
        <dbReference type="EMBL" id="GII37522.1"/>
    </source>
</evidence>
<protein>
    <submittedName>
        <fullName evidence="2">Uncharacterized protein</fullName>
    </submittedName>
</protein>
<organism evidence="2 3">
    <name type="scientific">Planotetraspora phitsanulokensis</name>
    <dbReference type="NCBI Taxonomy" id="575192"/>
    <lineage>
        <taxon>Bacteria</taxon>
        <taxon>Bacillati</taxon>
        <taxon>Actinomycetota</taxon>
        <taxon>Actinomycetes</taxon>
        <taxon>Streptosporangiales</taxon>
        <taxon>Streptosporangiaceae</taxon>
        <taxon>Planotetraspora</taxon>
    </lineage>
</organism>
<dbReference type="Proteomes" id="UP000622547">
    <property type="component" value="Unassembled WGS sequence"/>
</dbReference>